<evidence type="ECO:0000256" key="6">
    <source>
        <dbReference type="PIRSR" id="PIRSR615500-1"/>
    </source>
</evidence>
<feature type="signal peptide" evidence="10">
    <location>
        <begin position="1"/>
        <end position="23"/>
    </location>
</feature>
<evidence type="ECO:0000256" key="1">
    <source>
        <dbReference type="ARBA" id="ARBA00022525"/>
    </source>
</evidence>
<dbReference type="PROSITE" id="PS00136">
    <property type="entry name" value="SUBTILASE_ASP"/>
    <property type="match status" value="1"/>
</dbReference>
<dbReference type="eggNOG" id="COG1404">
    <property type="taxonomic scope" value="Bacteria"/>
</dbReference>
<dbReference type="Pfam" id="PF17963">
    <property type="entry name" value="Big_9"/>
    <property type="match status" value="1"/>
</dbReference>
<dbReference type="PROSITE" id="PS51892">
    <property type="entry name" value="SUBTILASE"/>
    <property type="match status" value="1"/>
</dbReference>
<evidence type="ECO:0000259" key="11">
    <source>
        <dbReference type="Pfam" id="PF00082"/>
    </source>
</evidence>
<keyword evidence="1" id="KW-0964">Secreted</keyword>
<dbReference type="InterPro" id="IPR023827">
    <property type="entry name" value="Peptidase_S8_Asp-AS"/>
</dbReference>
<dbReference type="InterPro" id="IPR000209">
    <property type="entry name" value="Peptidase_S8/S53_dom"/>
</dbReference>
<evidence type="ECO:0000256" key="7">
    <source>
        <dbReference type="PROSITE-ProRule" id="PRU01240"/>
    </source>
</evidence>
<keyword evidence="2 7" id="KW-0645">Protease</keyword>
<evidence type="ECO:0000259" key="12">
    <source>
        <dbReference type="Pfam" id="PF02225"/>
    </source>
</evidence>
<dbReference type="SUPFAM" id="SSF52025">
    <property type="entry name" value="PA domain"/>
    <property type="match status" value="1"/>
</dbReference>
<dbReference type="Gene3D" id="2.60.40.3440">
    <property type="match status" value="1"/>
</dbReference>
<dbReference type="InterPro" id="IPR022398">
    <property type="entry name" value="Peptidase_S8_His-AS"/>
</dbReference>
<dbReference type="InterPro" id="IPR036852">
    <property type="entry name" value="Peptidase_S8/S53_dom_sf"/>
</dbReference>
<dbReference type="PRINTS" id="PR00723">
    <property type="entry name" value="SUBTILISIN"/>
</dbReference>
<evidence type="ECO:0000313" key="14">
    <source>
        <dbReference type="Proteomes" id="UP000006683"/>
    </source>
</evidence>
<dbReference type="InterPro" id="IPR023828">
    <property type="entry name" value="Peptidase_S8_Ser-AS"/>
</dbReference>
<dbReference type="Gene3D" id="3.50.30.30">
    <property type="match status" value="1"/>
</dbReference>
<dbReference type="SUPFAM" id="SSF52743">
    <property type="entry name" value="Subtilisin-like"/>
    <property type="match status" value="1"/>
</dbReference>
<comment type="similarity">
    <text evidence="7 8">Belongs to the peptidase S8 family.</text>
</comment>
<evidence type="ECO:0000313" key="13">
    <source>
        <dbReference type="EMBL" id="ADN74876.1"/>
    </source>
</evidence>
<dbReference type="InterPro" id="IPR046450">
    <property type="entry name" value="PA_dom_sf"/>
</dbReference>
<dbReference type="Proteomes" id="UP000006683">
    <property type="component" value="Chromosome"/>
</dbReference>
<dbReference type="InterPro" id="IPR003137">
    <property type="entry name" value="PA_domain"/>
</dbReference>
<feature type="active site" description="Charge relay system" evidence="6 7">
    <location>
        <position position="588"/>
    </location>
</feature>
<gene>
    <name evidence="13" type="ordered locus">Fbal_0664</name>
</gene>
<dbReference type="RefSeq" id="WP_013344182.1">
    <property type="nucleotide sequence ID" value="NC_014541.1"/>
</dbReference>
<dbReference type="PROSITE" id="PS00138">
    <property type="entry name" value="SUBTILASE_SER"/>
    <property type="match status" value="1"/>
</dbReference>
<keyword evidence="4 7" id="KW-0378">Hydrolase</keyword>
<dbReference type="GO" id="GO:0006508">
    <property type="term" value="P:proteolysis"/>
    <property type="evidence" value="ECO:0007669"/>
    <property type="project" value="UniProtKB-KW"/>
</dbReference>
<keyword evidence="14" id="KW-1185">Reference proteome</keyword>
<organism evidence="13 14">
    <name type="scientific">Ferrimonas balearica (strain DSM 9799 / CCM 4581 / KCTC 23876 / PAT)</name>
    <dbReference type="NCBI Taxonomy" id="550540"/>
    <lineage>
        <taxon>Bacteria</taxon>
        <taxon>Pseudomonadati</taxon>
        <taxon>Pseudomonadota</taxon>
        <taxon>Gammaproteobacteria</taxon>
        <taxon>Alteromonadales</taxon>
        <taxon>Ferrimonadaceae</taxon>
        <taxon>Ferrimonas</taxon>
    </lineage>
</organism>
<dbReference type="InterPro" id="IPR013783">
    <property type="entry name" value="Ig-like_fold"/>
</dbReference>
<dbReference type="InterPro" id="IPR045051">
    <property type="entry name" value="SBT"/>
</dbReference>
<evidence type="ECO:0000256" key="5">
    <source>
        <dbReference type="ARBA" id="ARBA00022825"/>
    </source>
</evidence>
<protein>
    <submittedName>
        <fullName evidence="13">Peptidase S8 and S53 subtilisin kexin sedolisin</fullName>
    </submittedName>
</protein>
<dbReference type="GO" id="GO:0004252">
    <property type="term" value="F:serine-type endopeptidase activity"/>
    <property type="evidence" value="ECO:0007669"/>
    <property type="project" value="UniProtKB-UniRule"/>
</dbReference>
<evidence type="ECO:0000256" key="9">
    <source>
        <dbReference type="SAM" id="MobiDB-lite"/>
    </source>
</evidence>
<feature type="active site" description="Charge relay system" evidence="6 7">
    <location>
        <position position="194"/>
    </location>
</feature>
<dbReference type="Pfam" id="PF00082">
    <property type="entry name" value="Peptidase_S8"/>
    <property type="match status" value="1"/>
</dbReference>
<dbReference type="Gene3D" id="3.40.50.200">
    <property type="entry name" value="Peptidase S8/S53 domain"/>
    <property type="match status" value="1"/>
</dbReference>
<dbReference type="PROSITE" id="PS00137">
    <property type="entry name" value="SUBTILASE_HIS"/>
    <property type="match status" value="1"/>
</dbReference>
<dbReference type="HOGENOM" id="CLU_262126_0_0_6"/>
<evidence type="ECO:0000256" key="4">
    <source>
        <dbReference type="ARBA" id="ARBA00022801"/>
    </source>
</evidence>
<dbReference type="GeneID" id="80457732"/>
<dbReference type="InterPro" id="IPR015500">
    <property type="entry name" value="Peptidase_S8_subtilisin-rel"/>
</dbReference>
<dbReference type="EMBL" id="CP002209">
    <property type="protein sequence ID" value="ADN74876.1"/>
    <property type="molecule type" value="Genomic_DNA"/>
</dbReference>
<feature type="active site" description="Charge relay system" evidence="6 7">
    <location>
        <position position="260"/>
    </location>
</feature>
<evidence type="ECO:0000256" key="3">
    <source>
        <dbReference type="ARBA" id="ARBA00022729"/>
    </source>
</evidence>
<feature type="chain" id="PRO_5003151791" evidence="10">
    <location>
        <begin position="24"/>
        <end position="1310"/>
    </location>
</feature>
<keyword evidence="3 10" id="KW-0732">Signal</keyword>
<feature type="domain" description="PA" evidence="12">
    <location>
        <begin position="436"/>
        <end position="509"/>
    </location>
</feature>
<feature type="region of interest" description="Disordered" evidence="9">
    <location>
        <begin position="1265"/>
        <end position="1285"/>
    </location>
</feature>
<dbReference type="OrthoDB" id="614750at2"/>
<dbReference type="Pfam" id="PF02225">
    <property type="entry name" value="PA"/>
    <property type="match status" value="1"/>
</dbReference>
<feature type="compositionally biased region" description="Polar residues" evidence="9">
    <location>
        <begin position="1265"/>
        <end position="1277"/>
    </location>
</feature>
<name>E1SRB1_FERBD</name>
<evidence type="ECO:0000256" key="8">
    <source>
        <dbReference type="RuleBase" id="RU003355"/>
    </source>
</evidence>
<reference evidence="13 14" key="1">
    <citation type="journal article" date="2010" name="Stand. Genomic Sci.">
        <title>Complete genome sequence of Ferrimonas balearica type strain (PAT).</title>
        <authorList>
            <person name="Nolan M."/>
            <person name="Sikorski J."/>
            <person name="Davenport K."/>
            <person name="Lucas S."/>
            <person name="Glavina Del Rio T."/>
            <person name="Tice H."/>
            <person name="Cheng J."/>
            <person name="Goodwin L."/>
            <person name="Pitluck S."/>
            <person name="Liolios K."/>
            <person name="Ivanova N."/>
            <person name="Mavromatis K."/>
            <person name="Ovchinnikova G."/>
            <person name="Pati A."/>
            <person name="Chen A."/>
            <person name="Palaniappan K."/>
            <person name="Land M."/>
            <person name="Hauser L."/>
            <person name="Chang Y."/>
            <person name="Jeffries C."/>
            <person name="Tapia R."/>
            <person name="Brettin T."/>
            <person name="Detter J."/>
            <person name="Han C."/>
            <person name="Yasawong M."/>
            <person name="Rohde M."/>
            <person name="Tindall B."/>
            <person name="Goker M."/>
            <person name="Woyke T."/>
            <person name="Bristow J."/>
            <person name="Eisen J."/>
            <person name="Markowitz V."/>
            <person name="Hugenholtz P."/>
            <person name="Kyrpides N."/>
            <person name="Klenk H."/>
            <person name="Lapidus A."/>
        </authorList>
    </citation>
    <scope>NUCLEOTIDE SEQUENCE [LARGE SCALE GENOMIC DNA]</scope>
    <source>
        <strain evidence="14">DSM 9799 / CCM 4581 / KCTC 23876 / PAT</strain>
    </source>
</reference>
<dbReference type="Gene3D" id="2.60.40.10">
    <property type="entry name" value="Immunoglobulins"/>
    <property type="match status" value="1"/>
</dbReference>
<keyword evidence="5 7" id="KW-0720">Serine protease</keyword>
<proteinExistence type="inferred from homology"/>
<dbReference type="PANTHER" id="PTHR10795">
    <property type="entry name" value="PROPROTEIN CONVERTASE SUBTILISIN/KEXIN"/>
    <property type="match status" value="1"/>
</dbReference>
<accession>E1SRB1</accession>
<dbReference type="KEGG" id="fbl:Fbal_0664"/>
<dbReference type="InterPro" id="IPR017312">
    <property type="entry name" value="Subtilisin_Alteromonadales"/>
</dbReference>
<dbReference type="STRING" id="550540.Fbal_0664"/>
<evidence type="ECO:0000256" key="2">
    <source>
        <dbReference type="ARBA" id="ARBA00022670"/>
    </source>
</evidence>
<feature type="domain" description="Peptidase S8/S53" evidence="11">
    <location>
        <begin position="185"/>
        <end position="643"/>
    </location>
</feature>
<sequence length="1310" mass="141592">MSKTKIAFSITFAVWCCSFFAWGEQPINTYAHFEQLATRTHWEPPLRTEIPNQKQQRFIVQFQSAPLISLGVRGSAATWQTSQTQNTDHWDRVWQHQEQLNTEYRALSDALNTEGINAGIAHRFSTVMNGVVLSGSNLNASEIAAIPVVKAVFPERYYSVSLDASQDLINAPVLWERLGQPNHAGKGVKIAIIDSGIYPEHPMFSDEGFQPASQHRPQDDYCATVDSTFCNNKVIAARWISPTFPVWQDEYMSPRGFNGHGTHVAGIAAGNPVTTEFKGQQLDFSGVAPGAYLMVYKALYASANNPNGASGSNIMLLQALEHAVNDGADVINNSWGGAVGMDPALSPFQDAIEAAEAAGIVVVNSAGNSGPSANTIGCPGCIEAGITVANSSHGRFISHFLKPDGFDPMVAAPALTNLTEREIRAPIATINQLSNIEGCEPFSANSLQGQIVLLQRGTCGFIVKAQNAHAAGAVAMLVFNDRPGEPITMAMHSSPIPAAMISQFDGAALLSIANNGASVMASLSDQELRLVAKAFADHISPSSSRGPNGDPHILKPDITAPGTNILSAIPTQQANGKTSSYAMLSGTSMAAPHVAGAAALMRQLHPDWSAIEIKTALTSSSHRDNLRKEDNNSAATPFDVGAGRLDLDAAARAVLTFDKASYTNPNCVTQCQFNVVATNRGNREASWEVSAQLPNAEVVITPARVLLAPGVAQEITVKFNSLHMETDRWHFGELTFSGSSDAHLPLAILHTLSSNRGMTALYGDKSSLGYGEQSDYHARFTNNSFHEEIDIKLQVSQSLTFDHDSIRIRSNSSSGGQLNIDHELNAVRWTGLLDTQFIAIKQTHVPGIATQAHQTNRVPCPDGCDEASLVYRARVPFKFNGDDYEVITLSSNGFLVIGETQINSGWRNQKLPDIDTPNGVIAPFWTDLNLLGDEEAYSSTSGNGSMHLYEVLGDDNEPLWLVVDWIDVQAYGASSAQQYSFGVWLGTGPNKGTNLMTYYQLGPLPSQLTVGVEDSEGNNGAVRYFNGQGFEPKAGETLKVDTQPAGHVDIDLVLANQAAEFKTNQQFQAQEDVPLRIDLLELHSQLKHVPIILAAKHQGVQVQAMQLIDLIYPEIHDIALVRQPEHGTAQMNAEHLLLYQPNRDYYGADSLQYRLLDSDGTTWGFVDINIEIANVNDRPIIDPIAEQSASPGQTVEILLSAEDADNDVLNWGATQRSGTSAHYTLNDNKLVITLAEGAKEETLTFTVVASDGVVESEPVTASINVVSGTSPGTPPQKQTEEAAEKGGGSLTIGLWLLPVLMAFRRRRAYR</sequence>
<evidence type="ECO:0000256" key="10">
    <source>
        <dbReference type="SAM" id="SignalP"/>
    </source>
</evidence>
<dbReference type="PIRSF" id="PIRSF037898">
    <property type="entry name" value="Subtilisin_rel_Sputw3181_3341"/>
    <property type="match status" value="1"/>
</dbReference>